<dbReference type="InParanoid" id="A0A0V1B9E9"/>
<dbReference type="InterPro" id="IPR003653">
    <property type="entry name" value="Peptidase_C48_C"/>
</dbReference>
<dbReference type="SUPFAM" id="SSF54001">
    <property type="entry name" value="Cysteine proteinases"/>
    <property type="match status" value="1"/>
</dbReference>
<dbReference type="OrthoDB" id="410104at2759"/>
<reference evidence="5 6" key="1">
    <citation type="submission" date="2015-01" db="EMBL/GenBank/DDBJ databases">
        <title>Evolution of Trichinella species and genotypes.</title>
        <authorList>
            <person name="Korhonen P.K."/>
            <person name="Edoardo P."/>
            <person name="Giuseppe L.R."/>
            <person name="Gasser R.B."/>
        </authorList>
    </citation>
    <scope>NUCLEOTIDE SEQUENCE [LARGE SCALE GENOMIC DNA]</scope>
    <source>
        <strain evidence="5">ISS3</strain>
    </source>
</reference>
<keyword evidence="3" id="KW-0378">Hydrolase</keyword>
<protein>
    <recommendedName>
        <fullName evidence="4">Ubiquitin-like protease family profile domain-containing protein</fullName>
    </recommendedName>
</protein>
<evidence type="ECO:0000256" key="2">
    <source>
        <dbReference type="ARBA" id="ARBA00022670"/>
    </source>
</evidence>
<organism evidence="5 6">
    <name type="scientific">Trichinella spiralis</name>
    <name type="common">Trichina worm</name>
    <dbReference type="NCBI Taxonomy" id="6334"/>
    <lineage>
        <taxon>Eukaryota</taxon>
        <taxon>Metazoa</taxon>
        <taxon>Ecdysozoa</taxon>
        <taxon>Nematoda</taxon>
        <taxon>Enoplea</taxon>
        <taxon>Dorylaimia</taxon>
        <taxon>Trichinellida</taxon>
        <taxon>Trichinellidae</taxon>
        <taxon>Trichinella</taxon>
    </lineage>
</organism>
<evidence type="ECO:0000313" key="6">
    <source>
        <dbReference type="Proteomes" id="UP000054776"/>
    </source>
</evidence>
<dbReference type="InterPro" id="IPR038765">
    <property type="entry name" value="Papain-like_cys_pep_sf"/>
</dbReference>
<evidence type="ECO:0000256" key="1">
    <source>
        <dbReference type="ARBA" id="ARBA00005234"/>
    </source>
</evidence>
<gene>
    <name evidence="5" type="ORF">T01_4082</name>
</gene>
<dbReference type="EMBL" id="JYDH01000079">
    <property type="protein sequence ID" value="KRY33607.1"/>
    <property type="molecule type" value="Genomic_DNA"/>
</dbReference>
<accession>A0A0V1B9E9</accession>
<comment type="caution">
    <text evidence="5">The sequence shown here is derived from an EMBL/GenBank/DDBJ whole genome shotgun (WGS) entry which is preliminary data.</text>
</comment>
<keyword evidence="6" id="KW-1185">Reference proteome</keyword>
<name>A0A0V1B9E9_TRISP</name>
<evidence type="ECO:0000256" key="3">
    <source>
        <dbReference type="ARBA" id="ARBA00022801"/>
    </source>
</evidence>
<evidence type="ECO:0000313" key="5">
    <source>
        <dbReference type="EMBL" id="KRY33607.1"/>
    </source>
</evidence>
<dbReference type="Gene3D" id="1.10.418.20">
    <property type="match status" value="1"/>
</dbReference>
<dbReference type="GO" id="GO:0008234">
    <property type="term" value="F:cysteine-type peptidase activity"/>
    <property type="evidence" value="ECO:0007669"/>
    <property type="project" value="InterPro"/>
</dbReference>
<feature type="domain" description="Ubiquitin-like protease family profile" evidence="4">
    <location>
        <begin position="116"/>
        <end position="161"/>
    </location>
</feature>
<sequence>MDEDEGEEEKVPTGPHTILGDLSTAAAMVAEEIFAHSPPRADTAAPQMICWISAINRDTVVDVIRCAAVSVALHHEISPEFATQVMSPHDAILFCIVPVNHNSVVLSSLLSLVALSGKHTGCTSWRVDACHGVPVQTNAFDCGPFARLFLKHLLHGIDMRFKHQWFAKEKPGERRQRTGSPTQCGNAYPDMTEFCVSGSKGVQFGTGPYRECYPLAAENLPFTTVTSLAPEVVDILPPPPTDHSMLIAELSASERDDPHQVLSCLLDELGAHAMETICKLFDKDGDKERLTYWWLIEGESVFPWKRRKAYSQLMVHLSTILSRRLQFKRQDALTAISWLDISSAFDTVSHQVQFSLLDCYGLIG</sequence>
<dbReference type="AlphaFoldDB" id="A0A0V1B9E9"/>
<dbReference type="Proteomes" id="UP000054776">
    <property type="component" value="Unassembled WGS sequence"/>
</dbReference>
<proteinExistence type="inferred from homology"/>
<dbReference type="GO" id="GO:0006508">
    <property type="term" value="P:proteolysis"/>
    <property type="evidence" value="ECO:0007669"/>
    <property type="project" value="UniProtKB-KW"/>
</dbReference>
<keyword evidence="2" id="KW-0645">Protease</keyword>
<evidence type="ECO:0000259" key="4">
    <source>
        <dbReference type="Pfam" id="PF02902"/>
    </source>
</evidence>
<dbReference type="Pfam" id="PF02902">
    <property type="entry name" value="Peptidase_C48"/>
    <property type="match status" value="1"/>
</dbReference>
<comment type="similarity">
    <text evidence="1">Belongs to the peptidase C48 family.</text>
</comment>